<evidence type="ECO:0000313" key="1">
    <source>
        <dbReference type="EMBL" id="TMS56837.1"/>
    </source>
</evidence>
<accession>A0ACD3SKW6</accession>
<comment type="caution">
    <text evidence="1">The sequence shown here is derived from an EMBL/GenBank/DDBJ whole genome shotgun (WGS) entry which is preliminary data.</text>
</comment>
<name>A0ACD3SKW6_9BURK</name>
<dbReference type="EMBL" id="AKCV02000026">
    <property type="protein sequence ID" value="TMS56837.1"/>
    <property type="molecule type" value="Genomic_DNA"/>
</dbReference>
<evidence type="ECO:0000313" key="2">
    <source>
        <dbReference type="Proteomes" id="UP000004277"/>
    </source>
</evidence>
<dbReference type="Proteomes" id="UP000004277">
    <property type="component" value="Unassembled WGS sequence"/>
</dbReference>
<proteinExistence type="predicted"/>
<gene>
    <name evidence="1" type="ORF">MW7_017395</name>
</gene>
<organism evidence="1 2">
    <name type="scientific">Imbroritus primus</name>
    <dbReference type="NCBI Taxonomy" id="3058603"/>
    <lineage>
        <taxon>Bacteria</taxon>
        <taxon>Pseudomonadati</taxon>
        <taxon>Pseudomonadota</taxon>
        <taxon>Betaproteobacteria</taxon>
        <taxon>Burkholderiales</taxon>
        <taxon>Burkholderiaceae</taxon>
        <taxon>Imbroritus</taxon>
    </lineage>
</organism>
<reference evidence="1" key="1">
    <citation type="submission" date="2019-05" db="EMBL/GenBank/DDBJ databases">
        <title>Revised genome assembly of Burkholderiaceae (previously Ralstonia) sp. PBA.</title>
        <authorList>
            <person name="Gan H.M."/>
        </authorList>
    </citation>
    <scope>NUCLEOTIDE SEQUENCE</scope>
    <source>
        <strain evidence="1">PBA</strain>
    </source>
</reference>
<sequence>MALKSTVYKAELQIADIDRGYYQTHALTIARHPSETDERMMIRLLAFALHASESLGFGKGLSDTDEPDLWEKDLTDAIQLWIEVGQPDETRIRKACNRAGRVAIFPYGGHATQVWWSGVANKVERHRHLEVVAVDAASSTALAALAQRSMRLQVTIQDGEIWIGDDTRRVAIVLQPLKPAERQSVRP</sequence>
<protein>
    <submittedName>
        <fullName evidence="1">YaeQ family protein</fullName>
    </submittedName>
</protein>
<keyword evidence="2" id="KW-1185">Reference proteome</keyword>